<evidence type="ECO:0000256" key="11">
    <source>
        <dbReference type="ARBA" id="ARBA00023098"/>
    </source>
</evidence>
<dbReference type="InParanoid" id="D3B2U8"/>
<comment type="caution">
    <text evidence="14">Lacks conserved residue(s) required for the propagation of feature annotation.</text>
</comment>
<keyword evidence="10 14" id="KW-1133">Transmembrane helix</keyword>
<dbReference type="OMA" id="FWFTCAN"/>
<evidence type="ECO:0000256" key="2">
    <source>
        <dbReference type="ARBA" id="ARBA00004771"/>
    </source>
</evidence>
<keyword evidence="5" id="KW-0444">Lipid biosynthesis</keyword>
<evidence type="ECO:0000256" key="13">
    <source>
        <dbReference type="ARBA" id="ARBA00023315"/>
    </source>
</evidence>
<evidence type="ECO:0000256" key="4">
    <source>
        <dbReference type="ARBA" id="ARBA00005420"/>
    </source>
</evidence>
<evidence type="ECO:0000256" key="3">
    <source>
        <dbReference type="ARBA" id="ARBA00005189"/>
    </source>
</evidence>
<dbReference type="AlphaFoldDB" id="D3B2U8"/>
<dbReference type="EC" id="2.3.1.-" evidence="14"/>
<dbReference type="CDD" id="cd07987">
    <property type="entry name" value="LPLAT_MGAT-like"/>
    <property type="match status" value="1"/>
</dbReference>
<dbReference type="EMBL" id="ADBJ01000010">
    <property type="protein sequence ID" value="EFA83646.1"/>
    <property type="molecule type" value="Genomic_DNA"/>
</dbReference>
<proteinExistence type="inferred from homology"/>
<dbReference type="Pfam" id="PF03982">
    <property type="entry name" value="DAGAT"/>
    <property type="match status" value="1"/>
</dbReference>
<dbReference type="FunCoup" id="D3B2U8">
    <property type="interactions" value="87"/>
</dbReference>
<dbReference type="InterPro" id="IPR007130">
    <property type="entry name" value="DAGAT"/>
</dbReference>
<dbReference type="RefSeq" id="XP_020435763.1">
    <property type="nucleotide sequence ID" value="XM_020573691.1"/>
</dbReference>
<organism evidence="15 16">
    <name type="scientific">Heterostelium pallidum (strain ATCC 26659 / Pp 5 / PN500)</name>
    <name type="common">Cellular slime mold</name>
    <name type="synonym">Polysphondylium pallidum</name>
    <dbReference type="NCBI Taxonomy" id="670386"/>
    <lineage>
        <taxon>Eukaryota</taxon>
        <taxon>Amoebozoa</taxon>
        <taxon>Evosea</taxon>
        <taxon>Eumycetozoa</taxon>
        <taxon>Dictyostelia</taxon>
        <taxon>Acytosteliales</taxon>
        <taxon>Acytosteliaceae</taxon>
        <taxon>Heterostelium</taxon>
    </lineage>
</organism>
<evidence type="ECO:0000313" key="16">
    <source>
        <dbReference type="Proteomes" id="UP000001396"/>
    </source>
</evidence>
<name>D3B2U8_HETP5</name>
<protein>
    <recommendedName>
        <fullName evidence="14">Acyltransferase</fullName>
        <ecNumber evidence="14">2.3.1.-</ecNumber>
    </recommendedName>
</protein>
<evidence type="ECO:0000256" key="7">
    <source>
        <dbReference type="ARBA" id="ARBA00022692"/>
    </source>
</evidence>
<dbReference type="GeneID" id="31358235"/>
<dbReference type="GO" id="GO:0005789">
    <property type="term" value="C:endoplasmic reticulum membrane"/>
    <property type="evidence" value="ECO:0007669"/>
    <property type="project" value="UniProtKB-SubCell"/>
</dbReference>
<keyword evidence="6 14" id="KW-0808">Transferase</keyword>
<keyword evidence="13 15" id="KW-0012">Acyltransferase</keyword>
<keyword evidence="16" id="KW-1185">Reference proteome</keyword>
<keyword evidence="12 14" id="KW-0472">Membrane</keyword>
<comment type="pathway">
    <text evidence="2">Glycerolipid metabolism; triacylglycerol biosynthesis.</text>
</comment>
<evidence type="ECO:0000256" key="9">
    <source>
        <dbReference type="ARBA" id="ARBA00022824"/>
    </source>
</evidence>
<evidence type="ECO:0000256" key="10">
    <source>
        <dbReference type="ARBA" id="ARBA00022989"/>
    </source>
</evidence>
<dbReference type="STRING" id="670386.D3B2U8"/>
<sequence length="329" mass="37557">MVRWIPASLPLHRRLETTAVLFYLMIVPMCMLFAFYSIIIPIFWGFTIPYLLWTFFYDTAWERGGRRNNWIRNHRTWRYFRDYFPISLVTSTKLDPAKNYIFGYHPHGIISMGAFCNFATNATGVDEKYPGITIHPLTLTSNFKIPFLRDVLMSFGISSVARNGCDNVLESGPGQSVMIVIGGAEESLDAHPGHNELLLKKRKGFVKLAFAHGASLVPIYSFGENDIFDQVDNPKGSWIRKCQTKVMKLTGIAPALFNGRGIFNYDFGLLPHRRKIVSVVGEPIDVPKVASPSDELIDHYQQLYMDSLSNLFHKYKDEYASESDDLKIH</sequence>
<keyword evidence="8" id="KW-0319">Glycerol metabolism</keyword>
<evidence type="ECO:0000256" key="14">
    <source>
        <dbReference type="RuleBase" id="RU367023"/>
    </source>
</evidence>
<dbReference type="GO" id="GO:0004144">
    <property type="term" value="F:diacylglycerol O-acyltransferase activity"/>
    <property type="evidence" value="ECO:0007669"/>
    <property type="project" value="TreeGrafter"/>
</dbReference>
<dbReference type="PANTHER" id="PTHR12317:SF0">
    <property type="entry name" value="ACYLTRANSFERASE"/>
    <property type="match status" value="1"/>
</dbReference>
<evidence type="ECO:0000256" key="12">
    <source>
        <dbReference type="ARBA" id="ARBA00023136"/>
    </source>
</evidence>
<gene>
    <name evidence="15" type="primary">dgat2</name>
    <name evidence="15" type="ORF">PPL_02712</name>
</gene>
<evidence type="ECO:0000256" key="6">
    <source>
        <dbReference type="ARBA" id="ARBA00022679"/>
    </source>
</evidence>
<evidence type="ECO:0000313" key="15">
    <source>
        <dbReference type="EMBL" id="EFA83646.1"/>
    </source>
</evidence>
<dbReference type="Proteomes" id="UP000001396">
    <property type="component" value="Unassembled WGS sequence"/>
</dbReference>
<evidence type="ECO:0000256" key="1">
    <source>
        <dbReference type="ARBA" id="ARBA00004477"/>
    </source>
</evidence>
<keyword evidence="9 14" id="KW-0256">Endoplasmic reticulum</keyword>
<keyword evidence="11" id="KW-0443">Lipid metabolism</keyword>
<comment type="subcellular location">
    <subcellularLocation>
        <location evidence="1 14">Endoplasmic reticulum membrane</location>
        <topology evidence="1 14">Multi-pass membrane protein</topology>
    </subcellularLocation>
</comment>
<evidence type="ECO:0000256" key="5">
    <source>
        <dbReference type="ARBA" id="ARBA00022516"/>
    </source>
</evidence>
<accession>D3B2U8</accession>
<comment type="pathway">
    <text evidence="3">Lipid metabolism.</text>
</comment>
<reference evidence="15 16" key="1">
    <citation type="journal article" date="2011" name="Genome Res.">
        <title>Phylogeny-wide analysis of social amoeba genomes highlights ancient origins for complex intercellular communication.</title>
        <authorList>
            <person name="Heidel A.J."/>
            <person name="Lawal H.M."/>
            <person name="Felder M."/>
            <person name="Schilde C."/>
            <person name="Helps N.R."/>
            <person name="Tunggal B."/>
            <person name="Rivero F."/>
            <person name="John U."/>
            <person name="Schleicher M."/>
            <person name="Eichinger L."/>
            <person name="Platzer M."/>
            <person name="Noegel A.A."/>
            <person name="Schaap P."/>
            <person name="Gloeckner G."/>
        </authorList>
    </citation>
    <scope>NUCLEOTIDE SEQUENCE [LARGE SCALE GENOMIC DNA]</scope>
    <source>
        <strain evidence="16">ATCC 26659 / Pp 5 / PN500</strain>
    </source>
</reference>
<dbReference type="PANTHER" id="PTHR12317">
    <property type="entry name" value="DIACYLGLYCEROL O-ACYLTRANSFERASE"/>
    <property type="match status" value="1"/>
</dbReference>
<dbReference type="GO" id="GO:0019432">
    <property type="term" value="P:triglyceride biosynthetic process"/>
    <property type="evidence" value="ECO:0007669"/>
    <property type="project" value="TreeGrafter"/>
</dbReference>
<comment type="caution">
    <text evidence="15">The sequence shown here is derived from an EMBL/GenBank/DDBJ whole genome shotgun (WGS) entry which is preliminary data.</text>
</comment>
<evidence type="ECO:0000256" key="8">
    <source>
        <dbReference type="ARBA" id="ARBA00022798"/>
    </source>
</evidence>
<keyword evidence="7 14" id="KW-0812">Transmembrane</keyword>
<dbReference type="GO" id="GO:0006071">
    <property type="term" value="P:glycerol metabolic process"/>
    <property type="evidence" value="ECO:0007669"/>
    <property type="project" value="UniProtKB-KW"/>
</dbReference>
<feature type="transmembrane region" description="Helical" evidence="14">
    <location>
        <begin position="20"/>
        <end position="53"/>
    </location>
</feature>
<comment type="similarity">
    <text evidence="4 14">Belongs to the diacylglycerol acyltransferase family.</text>
</comment>